<dbReference type="Proteomes" id="UP000504624">
    <property type="component" value="Unplaced"/>
</dbReference>
<dbReference type="RefSeq" id="XP_017662214.1">
    <property type="nucleotide sequence ID" value="XM_017806725.1"/>
</dbReference>
<evidence type="ECO:0000256" key="3">
    <source>
        <dbReference type="ARBA" id="ARBA00022692"/>
    </source>
</evidence>
<evidence type="ECO:0000256" key="2">
    <source>
        <dbReference type="ARBA" id="ARBA00022350"/>
    </source>
</evidence>
<evidence type="ECO:0000256" key="4">
    <source>
        <dbReference type="ARBA" id="ARBA00022989"/>
    </source>
</evidence>
<evidence type="ECO:0000256" key="6">
    <source>
        <dbReference type="ARBA" id="ARBA00023136"/>
    </source>
</evidence>
<dbReference type="GO" id="GO:0016020">
    <property type="term" value="C:membrane"/>
    <property type="evidence" value="ECO:0007669"/>
    <property type="project" value="UniProtKB-SubCell"/>
</dbReference>
<keyword evidence="6 8" id="KW-0472">Membrane</keyword>
<proteinExistence type="predicted"/>
<reference evidence="10" key="1">
    <citation type="submission" date="2025-08" db="UniProtKB">
        <authorList>
            <consortium name="RefSeq"/>
        </authorList>
    </citation>
    <scope>IDENTIFICATION</scope>
</reference>
<evidence type="ECO:0000313" key="10">
    <source>
        <dbReference type="RefSeq" id="XP_017662214.1"/>
    </source>
</evidence>
<evidence type="ECO:0000256" key="8">
    <source>
        <dbReference type="SAM" id="Phobius"/>
    </source>
</evidence>
<dbReference type="AlphaFoldDB" id="A0A6J0GK56"/>
<dbReference type="PANTHER" id="PTHR31759">
    <property type="entry name" value="COILED-COIL DOMAIN-CONTAINING PROTEIN 167"/>
    <property type="match status" value="1"/>
</dbReference>
<sequence length="101" mass="11652">MTELPRDSWLAGTDPKSQIDGLEEKLARCRQSMEEVDLKLRREKLSPEGRKSLERERNLLMTKADNYEKELSALRKENRKNAALAVAMALLIALIYACWTM</sequence>
<name>A0A6J0GK56_9PASS</name>
<feature type="coiled-coil region" evidence="7">
    <location>
        <begin position="19"/>
        <end position="84"/>
    </location>
</feature>
<protein>
    <recommendedName>
        <fullName evidence="2">Coiled-coil domain-containing protein 167</fullName>
    </recommendedName>
</protein>
<dbReference type="InterPro" id="IPR028194">
    <property type="entry name" value="CC167"/>
</dbReference>
<gene>
    <name evidence="10" type="primary">CCDC167</name>
</gene>
<dbReference type="Pfam" id="PF15188">
    <property type="entry name" value="CCDC-167"/>
    <property type="match status" value="1"/>
</dbReference>
<dbReference type="PANTHER" id="PTHR31759:SF1">
    <property type="entry name" value="COILED-COIL DOMAIN-CONTAINING PROTEIN 167"/>
    <property type="match status" value="1"/>
</dbReference>
<keyword evidence="3 8" id="KW-0812">Transmembrane</keyword>
<dbReference type="CTD" id="154467"/>
<evidence type="ECO:0000256" key="1">
    <source>
        <dbReference type="ARBA" id="ARBA00004167"/>
    </source>
</evidence>
<evidence type="ECO:0000256" key="5">
    <source>
        <dbReference type="ARBA" id="ARBA00023054"/>
    </source>
</evidence>
<accession>A0A6J0GK56</accession>
<comment type="subcellular location">
    <subcellularLocation>
        <location evidence="1">Membrane</location>
        <topology evidence="1">Single-pass membrane protein</topology>
    </subcellularLocation>
</comment>
<keyword evidence="5 7" id="KW-0175">Coiled coil</keyword>
<feature type="transmembrane region" description="Helical" evidence="8">
    <location>
        <begin position="82"/>
        <end position="99"/>
    </location>
</feature>
<keyword evidence="4 8" id="KW-1133">Transmembrane helix</keyword>
<keyword evidence="9" id="KW-1185">Reference proteome</keyword>
<dbReference type="GeneID" id="108493383"/>
<dbReference type="OrthoDB" id="6435278at2759"/>
<evidence type="ECO:0000313" key="9">
    <source>
        <dbReference type="Proteomes" id="UP000504624"/>
    </source>
</evidence>
<organism evidence="9 10">
    <name type="scientific">Lepidothrix coronata</name>
    <name type="common">blue-crowned manakin</name>
    <dbReference type="NCBI Taxonomy" id="321398"/>
    <lineage>
        <taxon>Eukaryota</taxon>
        <taxon>Metazoa</taxon>
        <taxon>Chordata</taxon>
        <taxon>Craniata</taxon>
        <taxon>Vertebrata</taxon>
        <taxon>Euteleostomi</taxon>
        <taxon>Archelosauria</taxon>
        <taxon>Archosauria</taxon>
        <taxon>Dinosauria</taxon>
        <taxon>Saurischia</taxon>
        <taxon>Theropoda</taxon>
        <taxon>Coelurosauria</taxon>
        <taxon>Aves</taxon>
        <taxon>Neognathae</taxon>
        <taxon>Neoaves</taxon>
        <taxon>Telluraves</taxon>
        <taxon>Australaves</taxon>
        <taxon>Passeriformes</taxon>
        <taxon>Pipridae</taxon>
        <taxon>Lepidothrix</taxon>
    </lineage>
</organism>
<evidence type="ECO:0000256" key="7">
    <source>
        <dbReference type="SAM" id="Coils"/>
    </source>
</evidence>